<dbReference type="SUPFAM" id="SSF50129">
    <property type="entry name" value="GroES-like"/>
    <property type="match status" value="1"/>
</dbReference>
<name>A0AAT9GRE9_9CREN</name>
<dbReference type="InterPro" id="IPR011032">
    <property type="entry name" value="GroES-like_sf"/>
</dbReference>
<organism evidence="6">
    <name type="scientific">Sulfurisphaera javensis</name>
    <dbReference type="NCBI Taxonomy" id="2049879"/>
    <lineage>
        <taxon>Archaea</taxon>
        <taxon>Thermoproteota</taxon>
        <taxon>Thermoprotei</taxon>
        <taxon>Sulfolobales</taxon>
        <taxon>Sulfolobaceae</taxon>
        <taxon>Sulfurisphaera</taxon>
    </lineage>
</organism>
<dbReference type="EMBL" id="AP031322">
    <property type="protein sequence ID" value="BFH73274.1"/>
    <property type="molecule type" value="Genomic_DNA"/>
</dbReference>
<reference evidence="6" key="1">
    <citation type="submission" date="2024-03" db="EMBL/GenBank/DDBJ databases">
        <title>Complete genome sequence of Sulfurisphaera javensis strain KD-1.</title>
        <authorList>
            <person name="Sakai H."/>
            <person name="Nur N."/>
            <person name="Suwanto A."/>
            <person name="Kurosawa N."/>
        </authorList>
    </citation>
    <scope>NUCLEOTIDE SEQUENCE</scope>
    <source>
        <strain evidence="6">KD-1</strain>
    </source>
</reference>
<dbReference type="KEGG" id="sjv:SJAV_12180"/>
<dbReference type="Gene3D" id="3.90.180.10">
    <property type="entry name" value="Medium-chain alcohol dehydrogenases, catalytic domain"/>
    <property type="match status" value="1"/>
</dbReference>
<accession>A0AAT9GRE9</accession>
<evidence type="ECO:0000256" key="2">
    <source>
        <dbReference type="ARBA" id="ARBA00008072"/>
    </source>
</evidence>
<keyword evidence="4" id="KW-0862">Zinc</keyword>
<evidence type="ECO:0000256" key="4">
    <source>
        <dbReference type="ARBA" id="ARBA00022833"/>
    </source>
</evidence>
<protein>
    <recommendedName>
        <fullName evidence="7">Alcohol dehydrogenase</fullName>
    </recommendedName>
</protein>
<dbReference type="AlphaFoldDB" id="A0AAT9GRE9"/>
<evidence type="ECO:0008006" key="7">
    <source>
        <dbReference type="Google" id="ProtNLM"/>
    </source>
</evidence>
<evidence type="ECO:0000256" key="5">
    <source>
        <dbReference type="ARBA" id="ARBA00023002"/>
    </source>
</evidence>
<dbReference type="GO" id="GO:0016491">
    <property type="term" value="F:oxidoreductase activity"/>
    <property type="evidence" value="ECO:0007669"/>
    <property type="project" value="UniProtKB-KW"/>
</dbReference>
<keyword evidence="5" id="KW-0560">Oxidoreductase</keyword>
<comment type="cofactor">
    <cofactor evidence="1">
        <name>Zn(2+)</name>
        <dbReference type="ChEBI" id="CHEBI:29105"/>
    </cofactor>
</comment>
<evidence type="ECO:0000256" key="1">
    <source>
        <dbReference type="ARBA" id="ARBA00001947"/>
    </source>
</evidence>
<dbReference type="PANTHER" id="PTHR43350:SF2">
    <property type="entry name" value="GROES-LIKE ZINC-BINDING ALCOHOL DEHYDROGENASE FAMILY PROTEIN"/>
    <property type="match status" value="1"/>
</dbReference>
<dbReference type="GO" id="GO:0046872">
    <property type="term" value="F:metal ion binding"/>
    <property type="evidence" value="ECO:0007669"/>
    <property type="project" value="UniProtKB-KW"/>
</dbReference>
<sequence length="73" mass="8147">MSVRANIVRNGITIIGNYGGRPRVDMPRLLDLVKLGKYDPTKLVTGKFKLEEINEAVKLLNQGEAIRSLIIPE</sequence>
<dbReference type="PANTHER" id="PTHR43350">
    <property type="entry name" value="NAD-DEPENDENT ALCOHOL DEHYDROGENASE"/>
    <property type="match status" value="1"/>
</dbReference>
<comment type="similarity">
    <text evidence="2">Belongs to the zinc-containing alcohol dehydrogenase family.</text>
</comment>
<keyword evidence="3" id="KW-0479">Metal-binding</keyword>
<evidence type="ECO:0000256" key="3">
    <source>
        <dbReference type="ARBA" id="ARBA00022723"/>
    </source>
</evidence>
<gene>
    <name evidence="6" type="ORF">SJAV_12180</name>
</gene>
<proteinExistence type="inferred from homology"/>
<evidence type="ECO:0000313" key="6">
    <source>
        <dbReference type="EMBL" id="BFH73274.1"/>
    </source>
</evidence>